<evidence type="ECO:0000313" key="2">
    <source>
        <dbReference type="EMBL" id="KIO06832.1"/>
    </source>
</evidence>
<reference evidence="3" key="2">
    <citation type="submission" date="2015-01" db="EMBL/GenBank/DDBJ databases">
        <title>Evolutionary Origins and Diversification of the Mycorrhizal Mutualists.</title>
        <authorList>
            <consortium name="DOE Joint Genome Institute"/>
            <consortium name="Mycorrhizal Genomics Consortium"/>
            <person name="Kohler A."/>
            <person name="Kuo A."/>
            <person name="Nagy L.G."/>
            <person name="Floudas D."/>
            <person name="Copeland A."/>
            <person name="Barry K.W."/>
            <person name="Cichocki N."/>
            <person name="Veneault-Fourrey C."/>
            <person name="LaButti K."/>
            <person name="Lindquist E.A."/>
            <person name="Lipzen A."/>
            <person name="Lundell T."/>
            <person name="Morin E."/>
            <person name="Murat C."/>
            <person name="Riley R."/>
            <person name="Ohm R."/>
            <person name="Sun H."/>
            <person name="Tunlid A."/>
            <person name="Henrissat B."/>
            <person name="Grigoriev I.V."/>
            <person name="Hibbett D.S."/>
            <person name="Martin F."/>
        </authorList>
    </citation>
    <scope>NUCLEOTIDE SEQUENCE [LARGE SCALE GENOMIC DNA]</scope>
    <source>
        <strain evidence="3">Marx 270</strain>
    </source>
</reference>
<name>A0A0C3KB58_PISTI</name>
<keyword evidence="3" id="KW-1185">Reference proteome</keyword>
<gene>
    <name evidence="2" type="ORF">M404DRAFT_998915</name>
</gene>
<evidence type="ECO:0000313" key="3">
    <source>
        <dbReference type="Proteomes" id="UP000054217"/>
    </source>
</evidence>
<evidence type="ECO:0000256" key="1">
    <source>
        <dbReference type="SAM" id="MobiDB-lite"/>
    </source>
</evidence>
<dbReference type="InParanoid" id="A0A0C3KB58"/>
<feature type="region of interest" description="Disordered" evidence="1">
    <location>
        <begin position="68"/>
        <end position="92"/>
    </location>
</feature>
<sequence>MASMKSYLSELAKIGDIFAHLPCMISGLLDGTVGSNRLHHGPCLSYPVTGRNVELSVVRYRSNLTPYARPRSERSGHAAQHYPITMSHIRVS</sequence>
<dbReference type="AlphaFoldDB" id="A0A0C3KB58"/>
<accession>A0A0C3KB58</accession>
<dbReference type="EMBL" id="KN831962">
    <property type="protein sequence ID" value="KIO06832.1"/>
    <property type="molecule type" value="Genomic_DNA"/>
</dbReference>
<protein>
    <submittedName>
        <fullName evidence="2">Uncharacterized protein</fullName>
    </submittedName>
</protein>
<dbReference type="HOGENOM" id="CLU_2419093_0_0_1"/>
<feature type="non-terminal residue" evidence="2">
    <location>
        <position position="92"/>
    </location>
</feature>
<dbReference type="Proteomes" id="UP000054217">
    <property type="component" value="Unassembled WGS sequence"/>
</dbReference>
<organism evidence="2 3">
    <name type="scientific">Pisolithus tinctorius Marx 270</name>
    <dbReference type="NCBI Taxonomy" id="870435"/>
    <lineage>
        <taxon>Eukaryota</taxon>
        <taxon>Fungi</taxon>
        <taxon>Dikarya</taxon>
        <taxon>Basidiomycota</taxon>
        <taxon>Agaricomycotina</taxon>
        <taxon>Agaricomycetes</taxon>
        <taxon>Agaricomycetidae</taxon>
        <taxon>Boletales</taxon>
        <taxon>Sclerodermatineae</taxon>
        <taxon>Pisolithaceae</taxon>
        <taxon>Pisolithus</taxon>
    </lineage>
</organism>
<reference evidence="2 3" key="1">
    <citation type="submission" date="2014-04" db="EMBL/GenBank/DDBJ databases">
        <authorList>
            <consortium name="DOE Joint Genome Institute"/>
            <person name="Kuo A."/>
            <person name="Kohler A."/>
            <person name="Costa M.D."/>
            <person name="Nagy L.G."/>
            <person name="Floudas D."/>
            <person name="Copeland A."/>
            <person name="Barry K.W."/>
            <person name="Cichocki N."/>
            <person name="Veneault-Fourrey C."/>
            <person name="LaButti K."/>
            <person name="Lindquist E.A."/>
            <person name="Lipzen A."/>
            <person name="Lundell T."/>
            <person name="Morin E."/>
            <person name="Murat C."/>
            <person name="Sun H."/>
            <person name="Tunlid A."/>
            <person name="Henrissat B."/>
            <person name="Grigoriev I.V."/>
            <person name="Hibbett D.S."/>
            <person name="Martin F."/>
            <person name="Nordberg H.P."/>
            <person name="Cantor M.N."/>
            <person name="Hua S.X."/>
        </authorList>
    </citation>
    <scope>NUCLEOTIDE SEQUENCE [LARGE SCALE GENOMIC DNA]</scope>
    <source>
        <strain evidence="2 3">Marx 270</strain>
    </source>
</reference>
<proteinExistence type="predicted"/>